<reference evidence="2" key="1">
    <citation type="journal article" date="2007" name="Science">
        <title>Evolutionary and biomedical insights from the rhesus macaque genome.</title>
        <authorList>
            <person name="Gibbs R.A."/>
            <person name="Rogers J."/>
            <person name="Katze M.G."/>
            <person name="Bumgarner R."/>
            <person name="Weinstock G.M."/>
            <person name="Mardis E.R."/>
            <person name="Remington K.A."/>
            <person name="Strausberg R.L."/>
            <person name="Venter J.C."/>
            <person name="Wilson R.K."/>
            <person name="Batzer M.A."/>
            <person name="Bustamante C.D."/>
            <person name="Eichler E.E."/>
            <person name="Hahn M.W."/>
            <person name="Hardison R.C."/>
            <person name="Makova K.D."/>
            <person name="Miller W."/>
            <person name="Milosavljevic A."/>
            <person name="Palermo R.E."/>
            <person name="Siepel A."/>
            <person name="Sikela J.M."/>
            <person name="Attaway T."/>
            <person name="Bell S."/>
            <person name="Bernard K.E."/>
            <person name="Buhay C.J."/>
            <person name="Chandrabose M.N."/>
            <person name="Dao M."/>
            <person name="Davis C."/>
            <person name="Delehaunty K.D."/>
            <person name="Ding Y."/>
            <person name="Dinh H.H."/>
            <person name="Dugan-Rocha S."/>
            <person name="Fulton L.A."/>
            <person name="Gabisi R.A."/>
            <person name="Garner T.T."/>
            <person name="Godfrey J."/>
            <person name="Hawes A.C."/>
            <person name="Hernandez J."/>
            <person name="Hines S."/>
            <person name="Holder M."/>
            <person name="Hume J."/>
            <person name="Jhangiani S.N."/>
            <person name="Joshi V."/>
            <person name="Khan Z.M."/>
            <person name="Kirkness E.F."/>
            <person name="Cree A."/>
            <person name="Fowler R.G."/>
            <person name="Lee S."/>
            <person name="Lewis L.R."/>
            <person name="Li Z."/>
            <person name="Liu Y.-S."/>
            <person name="Moore S.M."/>
            <person name="Muzny D."/>
            <person name="Nazareth L.V."/>
            <person name="Ngo D.N."/>
            <person name="Okwuonu G.O."/>
            <person name="Pai G."/>
            <person name="Parker D."/>
            <person name="Paul H.A."/>
            <person name="Pfannkoch C."/>
            <person name="Pohl C.S."/>
            <person name="Rogers Y.-H.C."/>
            <person name="Ruiz S.J."/>
            <person name="Sabo A."/>
            <person name="Santibanez J."/>
            <person name="Schneider B.W."/>
            <person name="Smith S.M."/>
            <person name="Sodergren E."/>
            <person name="Svatek A.F."/>
            <person name="Utterback T.R."/>
            <person name="Vattathil S."/>
            <person name="Warren W."/>
            <person name="White C.S."/>
            <person name="Chinwalla A.T."/>
            <person name="Feng Y."/>
            <person name="Halpern A.L."/>
            <person name="Hillier L.W."/>
            <person name="Huang X."/>
            <person name="Minx P."/>
            <person name="Nelson J.O."/>
            <person name="Pepin K.H."/>
            <person name="Qin X."/>
            <person name="Sutton G.G."/>
            <person name="Venter E."/>
            <person name="Walenz B.P."/>
            <person name="Wallis J.W."/>
            <person name="Worley K.C."/>
            <person name="Yang S.-P."/>
            <person name="Jones S.M."/>
            <person name="Marra M.A."/>
            <person name="Rocchi M."/>
            <person name="Schein J.E."/>
            <person name="Baertsch R."/>
            <person name="Clarke L."/>
            <person name="Csuros M."/>
            <person name="Glasscock J."/>
            <person name="Harris R.A."/>
            <person name="Havlak P."/>
            <person name="Jackson A.R."/>
            <person name="Jiang H."/>
            <person name="Liu Y."/>
            <person name="Messina D.N."/>
            <person name="Shen Y."/>
            <person name="Song H.X.-Z."/>
            <person name="Wylie T."/>
            <person name="Zhang L."/>
            <person name="Birney E."/>
            <person name="Han K."/>
            <person name="Konkel M.K."/>
            <person name="Lee J."/>
            <person name="Smit A.F.A."/>
            <person name="Ullmer B."/>
            <person name="Wang H."/>
            <person name="Xing J."/>
            <person name="Burhans R."/>
            <person name="Cheng Z."/>
            <person name="Karro J.E."/>
            <person name="Ma J."/>
            <person name="Raney B."/>
            <person name="She X."/>
            <person name="Cox M.J."/>
            <person name="Demuth J.P."/>
            <person name="Dumas L.J."/>
            <person name="Han S.-G."/>
            <person name="Hopkins J."/>
            <person name="Karimpour-Fard A."/>
            <person name="Kim Y.H."/>
            <person name="Pollack J.R."/>
            <person name="Vinar T."/>
            <person name="Addo-Quaye C."/>
            <person name="Degenhardt J."/>
            <person name="Denby A."/>
            <person name="Hubisz M.J."/>
            <person name="Indap A."/>
            <person name="Kosiol C."/>
            <person name="Lahn B.T."/>
            <person name="Lawson H.A."/>
            <person name="Marklein A."/>
            <person name="Nielsen R."/>
            <person name="Vallender E.J."/>
            <person name="Clark A.G."/>
            <person name="Ferguson B."/>
            <person name="Hernandez R.D."/>
            <person name="Hirani K."/>
            <person name="Kehrer-Sawatzki H."/>
            <person name="Kolb J."/>
            <person name="Patil S."/>
            <person name="Pu L.-L."/>
            <person name="Ren Y."/>
            <person name="Smith D.G."/>
            <person name="Wheeler D.A."/>
            <person name="Schenck I."/>
            <person name="Ball E.V."/>
            <person name="Chen R."/>
            <person name="Cooper D.N."/>
            <person name="Giardine B."/>
            <person name="Hsu F."/>
            <person name="Kent W.J."/>
            <person name="Lesk A."/>
            <person name="Nelson D.L."/>
            <person name="O'brien W.E."/>
            <person name="Pruefer K."/>
            <person name="Stenson P.D."/>
            <person name="Wallace J.C."/>
            <person name="Ke H."/>
            <person name="Liu X.-M."/>
            <person name="Wang P."/>
            <person name="Xiang A.P."/>
            <person name="Yang F."/>
            <person name="Barber G.P."/>
            <person name="Haussler D."/>
            <person name="Karolchik D."/>
            <person name="Kern A.D."/>
            <person name="Kuhn R.M."/>
            <person name="Smith K.E."/>
            <person name="Zwieg A.S."/>
        </authorList>
    </citation>
    <scope>NUCLEOTIDE SEQUENCE [LARGE SCALE GENOMIC DNA]</scope>
    <source>
        <strain evidence="2">17573</strain>
    </source>
</reference>
<keyword evidence="2" id="KW-1185">Reference proteome</keyword>
<reference evidence="1" key="3">
    <citation type="submission" date="2025-08" db="UniProtKB">
        <authorList>
            <consortium name="Ensembl"/>
        </authorList>
    </citation>
    <scope>IDENTIFICATION</scope>
    <source>
        <strain evidence="1">17573</strain>
    </source>
</reference>
<evidence type="ECO:0000313" key="2">
    <source>
        <dbReference type="Proteomes" id="UP000006718"/>
    </source>
</evidence>
<dbReference type="Proteomes" id="UP000006718">
    <property type="component" value="Chromosome 1"/>
</dbReference>
<dbReference type="Ensembl" id="ENSMMUT00000086429.1">
    <property type="protein sequence ID" value="ENSMMUP00000074529.1"/>
    <property type="gene ID" value="ENSMMUG00000063414.1"/>
</dbReference>
<reference evidence="1" key="4">
    <citation type="submission" date="2025-09" db="UniProtKB">
        <authorList>
            <consortium name="Ensembl"/>
        </authorList>
    </citation>
    <scope>IDENTIFICATION</scope>
    <source>
        <strain evidence="1">17573</strain>
    </source>
</reference>
<dbReference type="GeneTree" id="ENSGT00980000202101"/>
<dbReference type="AlphaFoldDB" id="A0A5F8A9I4"/>
<sequence>RRWVTSAFPTEIPSSSHWDWLDSGCSSRRASRSKVGHCLTQEVQGVRKLPPLATGSREGLCCEGRCYLAQILLFSHSLHNPQTRRFPWVPVPPGPWVSSTKQGGHLDRH</sequence>
<dbReference type="VEuPathDB" id="HostDB:ENSMMUG00000063414"/>
<dbReference type="InParanoid" id="A0A5F8A9I4"/>
<protein>
    <submittedName>
        <fullName evidence="1">Uncharacterized protein</fullName>
    </submittedName>
</protein>
<reference evidence="1" key="2">
    <citation type="submission" date="2019-01" db="EMBL/GenBank/DDBJ databases">
        <authorList>
            <person name="Graves T."/>
            <person name="Eichler E.E."/>
            <person name="Wilson R.K."/>
        </authorList>
    </citation>
    <scope>NUCLEOTIDE SEQUENCE [LARGE SCALE GENOMIC DNA]</scope>
    <source>
        <strain evidence="1">17573</strain>
    </source>
</reference>
<accession>A0A5F8A9I4</accession>
<name>A0A5F8A9I4_MACMU</name>
<proteinExistence type="predicted"/>
<organism evidence="1 2">
    <name type="scientific">Macaca mulatta</name>
    <name type="common">Rhesus macaque</name>
    <dbReference type="NCBI Taxonomy" id="9544"/>
    <lineage>
        <taxon>Eukaryota</taxon>
        <taxon>Metazoa</taxon>
        <taxon>Chordata</taxon>
        <taxon>Craniata</taxon>
        <taxon>Vertebrata</taxon>
        <taxon>Euteleostomi</taxon>
        <taxon>Mammalia</taxon>
        <taxon>Eutheria</taxon>
        <taxon>Euarchontoglires</taxon>
        <taxon>Primates</taxon>
        <taxon>Haplorrhini</taxon>
        <taxon>Catarrhini</taxon>
        <taxon>Cercopithecidae</taxon>
        <taxon>Cercopithecinae</taxon>
        <taxon>Macaca</taxon>
    </lineage>
</organism>
<evidence type="ECO:0000313" key="1">
    <source>
        <dbReference type="Ensembl" id="ENSMMUP00000074529.1"/>
    </source>
</evidence>
<dbReference type="OMA" id="DWLDSGC"/>